<dbReference type="SUPFAM" id="SSF55481">
    <property type="entry name" value="N-terminal domain of eukaryotic peptide chain release factor subunit 1, ERF1"/>
    <property type="match status" value="1"/>
</dbReference>
<dbReference type="SUPFAM" id="SSF55315">
    <property type="entry name" value="L30e-like"/>
    <property type="match status" value="1"/>
</dbReference>
<dbReference type="SUPFAM" id="SSF53137">
    <property type="entry name" value="Translational machinery components"/>
    <property type="match status" value="1"/>
</dbReference>
<evidence type="ECO:0000256" key="5">
    <source>
        <dbReference type="ARBA" id="ARBA00019723"/>
    </source>
</evidence>
<dbReference type="STRING" id="1343739.PAP_03645"/>
<accession>A0A075LS90</accession>
<dbReference type="Proteomes" id="UP000027981">
    <property type="component" value="Chromosome"/>
</dbReference>
<dbReference type="Gene3D" id="3.30.1330.30">
    <property type="match status" value="1"/>
</dbReference>
<comment type="subcellular location">
    <subcellularLocation>
        <location evidence="2 9">Cytoplasm</location>
    </subcellularLocation>
</comment>
<comment type="function">
    <text evidence="1 9">Directs the termination of nascent peptide synthesis (translation) in response to the termination codons UAA, UAG and UGA.</text>
</comment>
<dbReference type="InterPro" id="IPR020918">
    <property type="entry name" value="Peptide_chain-rel_aRF1"/>
</dbReference>
<dbReference type="NCBIfam" id="TIGR03676">
    <property type="entry name" value="aRF1_eRF1"/>
    <property type="match status" value="1"/>
</dbReference>
<evidence type="ECO:0000256" key="4">
    <source>
        <dbReference type="ARBA" id="ARBA00011520"/>
    </source>
</evidence>
<dbReference type="KEGG" id="ppac:PAP_03645"/>
<dbReference type="Pfam" id="PF03464">
    <property type="entry name" value="eRF1_2"/>
    <property type="match status" value="1"/>
</dbReference>
<dbReference type="Gene3D" id="3.30.960.10">
    <property type="entry name" value="eRF1 domain 1"/>
    <property type="match status" value="1"/>
</dbReference>
<evidence type="ECO:0000256" key="8">
    <source>
        <dbReference type="ARBA" id="ARBA00031168"/>
    </source>
</evidence>
<feature type="domain" description="eRF1/Pelota-like N-terminal" evidence="10">
    <location>
        <begin position="1"/>
        <end position="135"/>
    </location>
</feature>
<reference evidence="12" key="1">
    <citation type="submission" date="2013-06" db="EMBL/GenBank/DDBJ databases">
        <title>Complete Genome Sequence of Hyperthermophilic Palaeococcus pacificus DY20341T, Isolated from a Deep-Sea Hydrothermal Sediments.</title>
        <authorList>
            <person name="Zeng X."/>
            <person name="Shao Z."/>
        </authorList>
    </citation>
    <scope>NUCLEOTIDE SEQUENCE [LARGE SCALE GENOMIC DNA]</scope>
    <source>
        <strain evidence="12">DY20341</strain>
    </source>
</reference>
<dbReference type="FunFam" id="3.30.960.10:FF:000003">
    <property type="entry name" value="Peptide chain release factor subunit 1"/>
    <property type="match status" value="1"/>
</dbReference>
<keyword evidence="7 9" id="KW-0648">Protein biosynthesis</keyword>
<dbReference type="Pfam" id="PF03465">
    <property type="entry name" value="eRF1_3"/>
    <property type="match status" value="1"/>
</dbReference>
<dbReference type="Pfam" id="PF03463">
    <property type="entry name" value="eRF1_1"/>
    <property type="match status" value="1"/>
</dbReference>
<dbReference type="eggNOG" id="arCOG01742">
    <property type="taxonomic scope" value="Archaea"/>
</dbReference>
<protein>
    <recommendedName>
        <fullName evidence="5 9">Peptide chain release factor subunit 1</fullName>
    </recommendedName>
    <alternativeName>
        <fullName evidence="8 9">Translation termination factor aRF1</fullName>
    </alternativeName>
</protein>
<comment type="subunit">
    <text evidence="4 9">Heterodimer of two subunits, one of which binds GTP.</text>
</comment>
<dbReference type="FunFam" id="3.30.1330.30:FF:000032">
    <property type="entry name" value="Eukaryotic peptide chain release factor subunit 1"/>
    <property type="match status" value="1"/>
</dbReference>
<dbReference type="GO" id="GO:0016149">
    <property type="term" value="F:translation release factor activity, codon specific"/>
    <property type="evidence" value="ECO:0007669"/>
    <property type="project" value="UniProtKB-UniRule"/>
</dbReference>
<dbReference type="AlphaFoldDB" id="A0A075LS90"/>
<dbReference type="InterPro" id="IPR005141">
    <property type="entry name" value="eRF1_2"/>
</dbReference>
<name>A0A075LS90_9EURY</name>
<evidence type="ECO:0000313" key="12">
    <source>
        <dbReference type="Proteomes" id="UP000027981"/>
    </source>
</evidence>
<evidence type="ECO:0000256" key="6">
    <source>
        <dbReference type="ARBA" id="ARBA00022490"/>
    </source>
</evidence>
<dbReference type="InterPro" id="IPR042226">
    <property type="entry name" value="eFR1_2_sf"/>
</dbReference>
<evidence type="ECO:0000256" key="3">
    <source>
        <dbReference type="ARBA" id="ARBA00005326"/>
    </source>
</evidence>
<dbReference type="Gene3D" id="3.30.420.60">
    <property type="entry name" value="eRF1 domain 2"/>
    <property type="match status" value="1"/>
</dbReference>
<dbReference type="HAMAP" id="MF_00424">
    <property type="entry name" value="Rel_fact_arch_1"/>
    <property type="match status" value="1"/>
</dbReference>
<dbReference type="GO" id="GO:0005737">
    <property type="term" value="C:cytoplasm"/>
    <property type="evidence" value="ECO:0007669"/>
    <property type="project" value="UniProtKB-SubCell"/>
</dbReference>
<organism evidence="11 12">
    <name type="scientific">Palaeococcus pacificus DY20341</name>
    <dbReference type="NCBI Taxonomy" id="1343739"/>
    <lineage>
        <taxon>Archaea</taxon>
        <taxon>Methanobacteriati</taxon>
        <taxon>Methanobacteriota</taxon>
        <taxon>Thermococci</taxon>
        <taxon>Thermococcales</taxon>
        <taxon>Thermococcaceae</taxon>
        <taxon>Palaeococcus</taxon>
    </lineage>
</organism>
<sequence length="415" mass="47193">MSHTSAEMYELKKKVEELKKIRGRATELVSLYIPAGYDLNKVMQQLREEYGTAQNIKSKSTRKNVLGALERAMQHLKLYRQTPPNGLALFVGNVSEQEGVSDIQVFAIVPPEPINVRLYRCDQTFVTEPLEEMLRVKEAYGLITVEKNESTIGILRGKKIDVVDDLRSTVPGKTRAGGQSARRYERIREQETHEFMKRIAEHANNAFLPLLEKGELKGIIIGGPGPTKEEFVEGDYLHHELRKKIIGVVDISYHGEYGLRELVEKASDILAEQEAVKERKLIQNFFKHLVKDTGLITYGEKEIRKALEMGAVDTLLISEGYDKIRAKVKCNACGWEELKTMRESEFDTFKKQIKTCPKCGSQNLSFEKWEVAEELIKMAEDIGANVEIISLDTDEGQQFFRAFGGLGAFLRYKLQ</sequence>
<keyword evidence="12" id="KW-1185">Reference proteome</keyword>
<gene>
    <name evidence="9" type="primary">prf1</name>
    <name evidence="11" type="ORF">PAP_03645</name>
</gene>
<evidence type="ECO:0000259" key="10">
    <source>
        <dbReference type="SMART" id="SM01194"/>
    </source>
</evidence>
<dbReference type="InterPro" id="IPR005140">
    <property type="entry name" value="eRF1_Pelota-like_N"/>
</dbReference>
<dbReference type="FunFam" id="3.30.420.60:FF:000003">
    <property type="entry name" value="Peptide chain release factor subunit 1"/>
    <property type="match status" value="1"/>
</dbReference>
<dbReference type="OrthoDB" id="1011at2157"/>
<proteinExistence type="inferred from homology"/>
<evidence type="ECO:0000256" key="2">
    <source>
        <dbReference type="ARBA" id="ARBA00004496"/>
    </source>
</evidence>
<evidence type="ECO:0000313" key="11">
    <source>
        <dbReference type="EMBL" id="AIF69149.1"/>
    </source>
</evidence>
<dbReference type="InterPro" id="IPR029064">
    <property type="entry name" value="Ribosomal_eL30-like_sf"/>
</dbReference>
<dbReference type="InterPro" id="IPR005142">
    <property type="entry name" value="eRF1_3"/>
</dbReference>
<comment type="similarity">
    <text evidence="3 9">Belongs to the eukaryotic release factor 1 family.</text>
</comment>
<dbReference type="InterPro" id="IPR004403">
    <property type="entry name" value="Peptide_chain-rel_eRF1/aRF1"/>
</dbReference>
<dbReference type="GeneID" id="24841856"/>
<dbReference type="SMART" id="SM01194">
    <property type="entry name" value="eRF1_1"/>
    <property type="match status" value="1"/>
</dbReference>
<reference evidence="11 12" key="2">
    <citation type="journal article" date="2015" name="Genome Announc.">
        <title>Complete Genome Sequence of Hyperthermophilic Piezophilic Archaeon Palaeococcus pacificus DY20341T, Isolated from Deep-Sea Hydrothermal Sediments.</title>
        <authorList>
            <person name="Zeng X."/>
            <person name="Jebbar M."/>
            <person name="Shao Z."/>
        </authorList>
    </citation>
    <scope>NUCLEOTIDE SEQUENCE [LARGE SCALE GENOMIC DNA]</scope>
    <source>
        <strain evidence="11 12">DY20341</strain>
    </source>
</reference>
<keyword evidence="6 9" id="KW-0963">Cytoplasm</keyword>
<evidence type="ECO:0000256" key="7">
    <source>
        <dbReference type="ARBA" id="ARBA00022917"/>
    </source>
</evidence>
<dbReference type="HOGENOM" id="CLU_035759_3_0_2"/>
<dbReference type="PANTHER" id="PTHR10113">
    <property type="entry name" value="PEPTIDE CHAIN RELEASE FACTOR SUBUNIT 1"/>
    <property type="match status" value="1"/>
</dbReference>
<evidence type="ECO:0000256" key="9">
    <source>
        <dbReference type="HAMAP-Rule" id="MF_00424"/>
    </source>
</evidence>
<dbReference type="RefSeq" id="WP_048164739.1">
    <property type="nucleotide sequence ID" value="NZ_CP006019.1"/>
</dbReference>
<dbReference type="InterPro" id="IPR024049">
    <property type="entry name" value="eRF1_1_sf"/>
</dbReference>
<dbReference type="EMBL" id="CP006019">
    <property type="protein sequence ID" value="AIF69149.1"/>
    <property type="molecule type" value="Genomic_DNA"/>
</dbReference>
<evidence type="ECO:0000256" key="1">
    <source>
        <dbReference type="ARBA" id="ARBA00002832"/>
    </source>
</evidence>